<dbReference type="OMA" id="MGYAKPL"/>
<dbReference type="SUPFAM" id="SSF52540">
    <property type="entry name" value="P-loop containing nucleoside triphosphate hydrolases"/>
    <property type="match status" value="2"/>
</dbReference>
<gene>
    <name evidence="12" type="ORF">L798_05091</name>
</gene>
<organism evidence="12 13">
    <name type="scientific">Zootermopsis nevadensis</name>
    <name type="common">Dampwood termite</name>
    <dbReference type="NCBI Taxonomy" id="136037"/>
    <lineage>
        <taxon>Eukaryota</taxon>
        <taxon>Metazoa</taxon>
        <taxon>Ecdysozoa</taxon>
        <taxon>Arthropoda</taxon>
        <taxon>Hexapoda</taxon>
        <taxon>Insecta</taxon>
        <taxon>Pterygota</taxon>
        <taxon>Neoptera</taxon>
        <taxon>Polyneoptera</taxon>
        <taxon>Dictyoptera</taxon>
        <taxon>Blattodea</taxon>
        <taxon>Blattoidea</taxon>
        <taxon>Termitoidae</taxon>
        <taxon>Termopsidae</taxon>
        <taxon>Zootermopsis</taxon>
    </lineage>
</organism>
<reference evidence="12 13" key="1">
    <citation type="journal article" date="2014" name="Nat. Commun.">
        <title>Molecular traces of alternative social organization in a termite genome.</title>
        <authorList>
            <person name="Terrapon N."/>
            <person name="Li C."/>
            <person name="Robertson H.M."/>
            <person name="Ji L."/>
            <person name="Meng X."/>
            <person name="Booth W."/>
            <person name="Chen Z."/>
            <person name="Childers C.P."/>
            <person name="Glastad K.M."/>
            <person name="Gokhale K."/>
            <person name="Gowin J."/>
            <person name="Gronenberg W."/>
            <person name="Hermansen R.A."/>
            <person name="Hu H."/>
            <person name="Hunt B.G."/>
            <person name="Huylmans A.K."/>
            <person name="Khalil S.M."/>
            <person name="Mitchell R.D."/>
            <person name="Munoz-Torres M.C."/>
            <person name="Mustard J.A."/>
            <person name="Pan H."/>
            <person name="Reese J.T."/>
            <person name="Scharf M.E."/>
            <person name="Sun F."/>
            <person name="Vogel H."/>
            <person name="Xiao J."/>
            <person name="Yang W."/>
            <person name="Yang Z."/>
            <person name="Yang Z."/>
            <person name="Zhou J."/>
            <person name="Zhu J."/>
            <person name="Brent C.S."/>
            <person name="Elsik C.G."/>
            <person name="Goodisman M.A."/>
            <person name="Liberles D.A."/>
            <person name="Roe R.M."/>
            <person name="Vargo E.L."/>
            <person name="Vilcinskas A."/>
            <person name="Wang J."/>
            <person name="Bornberg-Bauer E."/>
            <person name="Korb J."/>
            <person name="Zhang G."/>
            <person name="Liebig J."/>
        </authorList>
    </citation>
    <scope>NUCLEOTIDE SEQUENCE [LARGE SCALE GENOMIC DNA]</scope>
    <source>
        <tissue evidence="12">Whole organism</tissue>
    </source>
</reference>
<evidence type="ECO:0000256" key="4">
    <source>
        <dbReference type="ARBA" id="ARBA00022741"/>
    </source>
</evidence>
<dbReference type="PROSITE" id="PS50929">
    <property type="entry name" value="ABC_TM1F"/>
    <property type="match status" value="2"/>
</dbReference>
<dbReference type="PROSITE" id="PS50893">
    <property type="entry name" value="ABC_TRANSPORTER_2"/>
    <property type="match status" value="2"/>
</dbReference>
<evidence type="ECO:0000259" key="11">
    <source>
        <dbReference type="PROSITE" id="PS50929"/>
    </source>
</evidence>
<dbReference type="FunFam" id="1.20.1560.10:FF:000026">
    <property type="entry name" value="Multidrug resistance-associated protein lethal(2)03659"/>
    <property type="match status" value="1"/>
</dbReference>
<dbReference type="InterPro" id="IPR017871">
    <property type="entry name" value="ABC_transporter-like_CS"/>
</dbReference>
<keyword evidence="4" id="KW-0547">Nucleotide-binding</keyword>
<dbReference type="Pfam" id="PF00664">
    <property type="entry name" value="ABC_membrane"/>
    <property type="match status" value="2"/>
</dbReference>
<keyword evidence="2" id="KW-0813">Transport</keyword>
<feature type="compositionally biased region" description="Basic and acidic residues" evidence="8">
    <location>
        <begin position="430"/>
        <end position="454"/>
    </location>
</feature>
<dbReference type="GO" id="GO:0016020">
    <property type="term" value="C:membrane"/>
    <property type="evidence" value="ECO:0007669"/>
    <property type="project" value="UniProtKB-SubCell"/>
</dbReference>
<dbReference type="eggNOG" id="KOG0054">
    <property type="taxonomic scope" value="Eukaryota"/>
</dbReference>
<keyword evidence="7 9" id="KW-0472">Membrane</keyword>
<dbReference type="Gene3D" id="3.40.50.300">
    <property type="entry name" value="P-loop containing nucleotide triphosphate hydrolases"/>
    <property type="match status" value="2"/>
</dbReference>
<accession>A0A067RUE2</accession>
<dbReference type="PROSITE" id="PS00211">
    <property type="entry name" value="ABC_TRANSPORTER_1"/>
    <property type="match status" value="2"/>
</dbReference>
<feature type="region of interest" description="Disordered" evidence="8">
    <location>
        <begin position="423"/>
        <end position="456"/>
    </location>
</feature>
<dbReference type="PANTHER" id="PTHR24223:SF324">
    <property type="entry name" value="LD17001P"/>
    <property type="match status" value="1"/>
</dbReference>
<evidence type="ECO:0000259" key="10">
    <source>
        <dbReference type="PROSITE" id="PS50893"/>
    </source>
</evidence>
<proteinExistence type="predicted"/>
<feature type="transmembrane region" description="Helical" evidence="9">
    <location>
        <begin position="842"/>
        <end position="863"/>
    </location>
</feature>
<dbReference type="InterPro" id="IPR003439">
    <property type="entry name" value="ABC_transporter-like_ATP-bd"/>
</dbReference>
<dbReference type="EMBL" id="KK852413">
    <property type="protein sequence ID" value="KDR24430.1"/>
    <property type="molecule type" value="Genomic_DNA"/>
</dbReference>
<evidence type="ECO:0000256" key="5">
    <source>
        <dbReference type="ARBA" id="ARBA00022840"/>
    </source>
</evidence>
<dbReference type="SMART" id="SM00382">
    <property type="entry name" value="AAA"/>
    <property type="match status" value="2"/>
</dbReference>
<evidence type="ECO:0000256" key="8">
    <source>
        <dbReference type="SAM" id="MobiDB-lite"/>
    </source>
</evidence>
<dbReference type="GO" id="GO:0005524">
    <property type="term" value="F:ATP binding"/>
    <property type="evidence" value="ECO:0007669"/>
    <property type="project" value="UniProtKB-KW"/>
</dbReference>
<dbReference type="SUPFAM" id="SSF90123">
    <property type="entry name" value="ABC transporter transmembrane region"/>
    <property type="match status" value="2"/>
</dbReference>
<dbReference type="InterPro" id="IPR027417">
    <property type="entry name" value="P-loop_NTPase"/>
</dbReference>
<dbReference type="CDD" id="cd03244">
    <property type="entry name" value="ABCC_MRP_domain2"/>
    <property type="match status" value="1"/>
</dbReference>
<feature type="transmembrane region" description="Helical" evidence="9">
    <location>
        <begin position="1024"/>
        <end position="1045"/>
    </location>
</feature>
<dbReference type="InParanoid" id="A0A067RUE2"/>
<keyword evidence="5" id="KW-0067">ATP-binding</keyword>
<dbReference type="Proteomes" id="UP000027135">
    <property type="component" value="Unassembled WGS sequence"/>
</dbReference>
<dbReference type="CDD" id="cd03250">
    <property type="entry name" value="ABCC_MRP_domain1"/>
    <property type="match status" value="1"/>
</dbReference>
<dbReference type="GO" id="GO:0016887">
    <property type="term" value="F:ATP hydrolysis activity"/>
    <property type="evidence" value="ECO:0007669"/>
    <property type="project" value="InterPro"/>
</dbReference>
<keyword evidence="6 9" id="KW-1133">Transmembrane helix</keyword>
<evidence type="ECO:0000256" key="1">
    <source>
        <dbReference type="ARBA" id="ARBA00004141"/>
    </source>
</evidence>
<evidence type="ECO:0000256" key="7">
    <source>
        <dbReference type="ARBA" id="ARBA00023136"/>
    </source>
</evidence>
<dbReference type="Gene3D" id="1.20.1560.10">
    <property type="entry name" value="ABC transporter type 1, transmembrane domain"/>
    <property type="match status" value="2"/>
</dbReference>
<feature type="domain" description="ABC transporter" evidence="10">
    <location>
        <begin position="1119"/>
        <end position="1353"/>
    </location>
</feature>
<dbReference type="STRING" id="136037.A0A067RUE2"/>
<keyword evidence="13" id="KW-1185">Reference proteome</keyword>
<feature type="domain" description="ABC transporter" evidence="10">
    <location>
        <begin position="464"/>
        <end position="687"/>
    </location>
</feature>
<feature type="transmembrane region" description="Helical" evidence="9">
    <location>
        <begin position="1051"/>
        <end position="1073"/>
    </location>
</feature>
<dbReference type="PANTHER" id="PTHR24223">
    <property type="entry name" value="ATP-BINDING CASSETTE SUB-FAMILY C"/>
    <property type="match status" value="1"/>
</dbReference>
<feature type="transmembrane region" description="Helical" evidence="9">
    <location>
        <begin position="748"/>
        <end position="772"/>
    </location>
</feature>
<feature type="transmembrane region" description="Helical" evidence="9">
    <location>
        <begin position="134"/>
        <end position="156"/>
    </location>
</feature>
<dbReference type="InterPro" id="IPR050173">
    <property type="entry name" value="ABC_transporter_C-like"/>
</dbReference>
<evidence type="ECO:0000256" key="3">
    <source>
        <dbReference type="ARBA" id="ARBA00022692"/>
    </source>
</evidence>
<feature type="transmembrane region" description="Helical" evidence="9">
    <location>
        <begin position="911"/>
        <end position="932"/>
    </location>
</feature>
<dbReference type="OrthoDB" id="6500128at2759"/>
<comment type="subcellular location">
    <subcellularLocation>
        <location evidence="1">Membrane</location>
        <topology evidence="1">Multi-pass membrane protein</topology>
    </subcellularLocation>
</comment>
<dbReference type="InterPro" id="IPR011527">
    <property type="entry name" value="ABC1_TM_dom"/>
</dbReference>
<feature type="transmembrane region" description="Helical" evidence="9">
    <location>
        <begin position="234"/>
        <end position="253"/>
    </location>
</feature>
<evidence type="ECO:0000313" key="12">
    <source>
        <dbReference type="EMBL" id="KDR24430.1"/>
    </source>
</evidence>
<feature type="transmembrane region" description="Helical" evidence="9">
    <location>
        <begin position="206"/>
        <end position="228"/>
    </location>
</feature>
<dbReference type="Pfam" id="PF00005">
    <property type="entry name" value="ABC_tran"/>
    <property type="match status" value="2"/>
</dbReference>
<evidence type="ECO:0000256" key="6">
    <source>
        <dbReference type="ARBA" id="ARBA00022989"/>
    </source>
</evidence>
<dbReference type="InterPro" id="IPR003593">
    <property type="entry name" value="AAA+_ATPase"/>
</dbReference>
<feature type="transmembrane region" description="Helical" evidence="9">
    <location>
        <begin position="92"/>
        <end position="114"/>
    </location>
</feature>
<evidence type="ECO:0000313" key="13">
    <source>
        <dbReference type="Proteomes" id="UP000027135"/>
    </source>
</evidence>
<evidence type="ECO:0000256" key="9">
    <source>
        <dbReference type="SAM" id="Phobius"/>
    </source>
</evidence>
<dbReference type="FunFam" id="3.40.50.300:FF:000482">
    <property type="entry name" value="Multidrug resistance-associated protein member 4"/>
    <property type="match status" value="1"/>
</dbReference>
<feature type="domain" description="ABC transmembrane type-1" evidence="11">
    <location>
        <begin position="95"/>
        <end position="377"/>
    </location>
</feature>
<feature type="transmembrane region" description="Helical" evidence="9">
    <location>
        <begin position="317"/>
        <end position="342"/>
    </location>
</feature>
<dbReference type="FunFam" id="1.20.1560.10:FF:000014">
    <property type="entry name" value="Multidrug resistance-associated protein member 4"/>
    <property type="match status" value="1"/>
</dbReference>
<name>A0A067RUE2_ZOONE</name>
<evidence type="ECO:0000256" key="2">
    <source>
        <dbReference type="ARBA" id="ARBA00022448"/>
    </source>
</evidence>
<dbReference type="FunFam" id="3.40.50.300:FF:000163">
    <property type="entry name" value="Multidrug resistance-associated protein member 4"/>
    <property type="match status" value="1"/>
</dbReference>
<sequence length="1392" mass="154201">MNAGVKKKLSPNPRISANPLSLITFGWVVDIFRKGYKKDLEIEDLYEELDEHRSSYLGDEIERLWNSELKEASARGLDPSLLRVLIRCHGRYIMFLQLVLASVEFCLVLTQPLFLGGLIRYFAPTDAVTRTAAFGYAACIVGCTFLTAFVCHPHNLGVFHVGMKIRIGLCSLIYRKALKLSKTALGETTVGQAVNLLSNDASRFDAMFLFVAYVWIGPIQMVIIMYLVWQQIGIAMFSGVASVVLLIPLQAFIGKMISTLRLRTAKRTDQRIRFMNEIVVGIQVIKMYAWEKPFSHLVSVARKREIQAVRASSYMQGILLCFGWLVGRRIAIFMSLVTYVFLYESVTPEKMFVVTAYFNILTESMTSYISFAITHISEAYVSVQRIKNFLLYDEIAHAAGLNTGSGMSPVHDSVDDDDCRLSNGCSEVKPNSEKSKPDGADYIDTRTRGDHTDTENPLEFSGGIKITGVTAKWTDDLPENTLTDVSVEVRTGGLMAIIGPVGSGKTSLIHAILKELPLTSGSIVVGGSISYASQEPWLFIASVQQNILFGQPMDRNRYRQVVRACALEQDFRQLPHGDRTIVGERGITLSGGQKARISLARAVYKAADIYLLDDPLSAVDAHVGRHLFDDCICDFLQGKTRILVTHQLQYLHTADNIIILNHGTVEDKGTYIKLCESGIDFAKKLAVESEEHEEKEKSTTDSLQSCTYSRVRHASETSTVSSVSWSEQEVAAEMRSHGVVSSSVYRTYCAAGGSCGFTLLVFGVCILSQLAISSGDYWLSVWSNVEEKRASLIELPENSTVNVTFAIEINTSLPFNYGNSTSLAAKNCTECAWLPSTETCVLIYTGFLIIIFLLTFSSILLFFTMCMRASVNLHNEMFASITRATMWFFNNNPSGQILNRFSKDMGSVDEFLPHTLIDCVQIGLALLGVVLIVAVVNLWLLIPTSVMFVLFYLLRVCYVSTSRSVKRLEGITRSPVFSHLSASLQGLTTIRAFSAEAMLKKEFDAHQDLHSSAWFMFIASSRAFALWLDSVCLLYIGLVTFSFLFVDKGPYGGDVGLAITQCIGLIGMIQWGMRQSAELENSMTSLERVLEYTGVESEPPLDSPPDKKPHKNWPSEGSVVFDKVVIAYSKDDPPVLKCVSFTVKSSEKVGIVGRTGAGKSTLITALFRLVHLSGGSIQIDDVDIASIGLHDLRSKISIIPQEPILFSGTLRNNLDPFEQYSDAALWAALAEVELKQVVEELPAGLSHRVSEGGTNFSVGQRQLLCLARAIIRNNKILVLDEATANVDPQTDELIQATVRRKFADCTVLTIAHRLHTVMDSDRILVVDTGSVVEFDHPYILLKNKNGALSQMVQETGHTMTESLFRVAQTCYEEHLENSVKKDNTISTPPGFK</sequence>
<dbReference type="InterPro" id="IPR036640">
    <property type="entry name" value="ABC1_TM_sf"/>
</dbReference>
<feature type="domain" description="ABC transmembrane type-1" evidence="11">
    <location>
        <begin position="841"/>
        <end position="1081"/>
    </location>
</feature>
<keyword evidence="3 9" id="KW-0812">Transmembrane</keyword>
<dbReference type="GO" id="GO:0140359">
    <property type="term" value="F:ABC-type transporter activity"/>
    <property type="evidence" value="ECO:0007669"/>
    <property type="project" value="InterPro"/>
</dbReference>
<protein>
    <submittedName>
        <fullName evidence="12">Putative multidrug resistance-associated protein</fullName>
    </submittedName>
</protein>